<organism evidence="7 8">
    <name type="scientific">Sorangium cellulosum</name>
    <name type="common">Polyangium cellulosum</name>
    <dbReference type="NCBI Taxonomy" id="56"/>
    <lineage>
        <taxon>Bacteria</taxon>
        <taxon>Pseudomonadati</taxon>
        <taxon>Myxococcota</taxon>
        <taxon>Polyangia</taxon>
        <taxon>Polyangiales</taxon>
        <taxon>Polyangiaceae</taxon>
        <taxon>Sorangium</taxon>
    </lineage>
</organism>
<keyword evidence="5" id="KW-0963">Cytoplasm</keyword>
<reference evidence="7 8" key="1">
    <citation type="submission" date="2014-02" db="EMBL/GenBank/DDBJ databases">
        <title>The small core and large imbalanced accessory genome model reveals a collaborative survival strategy of Sorangium cellulosum strains in nature.</title>
        <authorList>
            <person name="Han K."/>
            <person name="Peng R."/>
            <person name="Blom J."/>
            <person name="Li Y.-Z."/>
        </authorList>
    </citation>
    <scope>NUCLEOTIDE SEQUENCE [LARGE SCALE GENOMIC DNA]</scope>
    <source>
        <strain evidence="7 8">So0008-312</strain>
    </source>
</reference>
<keyword evidence="4 5" id="KW-0378">Hydrolase</keyword>
<keyword evidence="5" id="KW-0547">Nucleotide-binding</keyword>
<evidence type="ECO:0000256" key="1">
    <source>
        <dbReference type="ARBA" id="ARBA00000815"/>
    </source>
</evidence>
<feature type="binding site" evidence="5">
    <location>
        <position position="96"/>
    </location>
    <ligand>
        <name>a divalent metal cation</name>
        <dbReference type="ChEBI" id="CHEBI:60240"/>
    </ligand>
</feature>
<dbReference type="EC" id="3.1.3.5" evidence="5"/>
<proteinExistence type="inferred from homology"/>
<dbReference type="GO" id="GO:0008253">
    <property type="term" value="F:5'-nucleotidase activity"/>
    <property type="evidence" value="ECO:0007669"/>
    <property type="project" value="UniProtKB-UniRule"/>
</dbReference>
<dbReference type="InterPro" id="IPR036523">
    <property type="entry name" value="SurE-like_sf"/>
</dbReference>
<comment type="catalytic activity">
    <reaction evidence="1 5">
        <text>a ribonucleoside 5'-phosphate + H2O = a ribonucleoside + phosphate</text>
        <dbReference type="Rhea" id="RHEA:12484"/>
        <dbReference type="ChEBI" id="CHEBI:15377"/>
        <dbReference type="ChEBI" id="CHEBI:18254"/>
        <dbReference type="ChEBI" id="CHEBI:43474"/>
        <dbReference type="ChEBI" id="CHEBI:58043"/>
        <dbReference type="EC" id="3.1.3.5"/>
    </reaction>
</comment>
<dbReference type="AlphaFoldDB" id="A0A150QW42"/>
<dbReference type="Proteomes" id="UP000075260">
    <property type="component" value="Unassembled WGS sequence"/>
</dbReference>
<dbReference type="HAMAP" id="MF_00060">
    <property type="entry name" value="SurE"/>
    <property type="match status" value="1"/>
</dbReference>
<gene>
    <name evidence="5" type="primary">surE</name>
    <name evidence="7" type="ORF">BE15_28810</name>
</gene>
<name>A0A150QW42_SORCE</name>
<dbReference type="NCBIfam" id="TIGR00087">
    <property type="entry name" value="surE"/>
    <property type="match status" value="1"/>
</dbReference>
<evidence type="ECO:0000256" key="2">
    <source>
        <dbReference type="ARBA" id="ARBA00011062"/>
    </source>
</evidence>
<protein>
    <recommendedName>
        <fullName evidence="5">5'-nucleotidase SurE</fullName>
        <ecNumber evidence="5">3.1.3.5</ecNumber>
    </recommendedName>
    <alternativeName>
        <fullName evidence="5">Nucleoside 5'-monophosphate phosphohydrolase</fullName>
    </alternativeName>
</protein>
<dbReference type="InterPro" id="IPR030048">
    <property type="entry name" value="SurE"/>
</dbReference>
<feature type="binding site" evidence="5">
    <location>
        <position position="10"/>
    </location>
    <ligand>
        <name>a divalent metal cation</name>
        <dbReference type="ChEBI" id="CHEBI:60240"/>
    </ligand>
</feature>
<comment type="cofactor">
    <cofactor evidence="5">
        <name>a divalent metal cation</name>
        <dbReference type="ChEBI" id="CHEBI:60240"/>
    </cofactor>
    <text evidence="5">Binds 1 divalent metal cation per subunit.</text>
</comment>
<dbReference type="GO" id="GO:0000166">
    <property type="term" value="F:nucleotide binding"/>
    <property type="evidence" value="ECO:0007669"/>
    <property type="project" value="UniProtKB-KW"/>
</dbReference>
<dbReference type="OrthoDB" id="9780815at2"/>
<evidence type="ECO:0000256" key="4">
    <source>
        <dbReference type="ARBA" id="ARBA00022801"/>
    </source>
</evidence>
<dbReference type="Pfam" id="PF01975">
    <property type="entry name" value="SurE"/>
    <property type="match status" value="1"/>
</dbReference>
<dbReference type="SUPFAM" id="SSF64167">
    <property type="entry name" value="SurE-like"/>
    <property type="match status" value="1"/>
</dbReference>
<feature type="domain" description="Survival protein SurE-like phosphatase/nucleotidase" evidence="6">
    <location>
        <begin position="5"/>
        <end position="187"/>
    </location>
</feature>
<keyword evidence="3 5" id="KW-0479">Metal-binding</keyword>
<comment type="function">
    <text evidence="5">Nucleotidase that shows phosphatase activity on nucleoside 5'-monophosphates.</text>
</comment>
<sequence>MRPLILLSNDDGYSASGLIAVRDELIQHADVVVCAPAVNQSATSHSLSLHRVLRLLEAAPGVFAVDGTPADCIYVALHAGARVLPRRPDLVVSGMNHGLNLGSDIFYSGTVAAAREGALRGIPSIALSADAGASRGAAAALGVKLALALHRAAGQAGRRPAPLLNVNIPAGSSWPVRATRIGARLYTEEVIFRQDPRGHEYLWIGGAGVRHDLVPGSDTEAYDEGAVSVTPLTLDLFAAQHEGIASGIAAELNDGRTP</sequence>
<dbReference type="EMBL" id="JEMA01000282">
    <property type="protein sequence ID" value="KYF72191.1"/>
    <property type="molecule type" value="Genomic_DNA"/>
</dbReference>
<comment type="similarity">
    <text evidence="2 5">Belongs to the SurE nucleotidase family.</text>
</comment>
<dbReference type="RefSeq" id="WP_061606521.1">
    <property type="nucleotide sequence ID" value="NZ_CP162579.1"/>
</dbReference>
<dbReference type="GO" id="GO:0005737">
    <property type="term" value="C:cytoplasm"/>
    <property type="evidence" value="ECO:0007669"/>
    <property type="project" value="UniProtKB-SubCell"/>
</dbReference>
<dbReference type="PANTHER" id="PTHR30457:SF0">
    <property type="entry name" value="PHOSPHATASE, PUTATIVE (AFU_ORTHOLOGUE AFUA_4G01070)-RELATED"/>
    <property type="match status" value="1"/>
</dbReference>
<dbReference type="Gene3D" id="3.40.1210.10">
    <property type="entry name" value="Survival protein SurE-like phosphatase/nucleotidase"/>
    <property type="match status" value="1"/>
</dbReference>
<feature type="binding site" evidence="5">
    <location>
        <position position="11"/>
    </location>
    <ligand>
        <name>a divalent metal cation</name>
        <dbReference type="ChEBI" id="CHEBI:60240"/>
    </ligand>
</feature>
<dbReference type="GO" id="GO:0046872">
    <property type="term" value="F:metal ion binding"/>
    <property type="evidence" value="ECO:0007669"/>
    <property type="project" value="UniProtKB-UniRule"/>
</dbReference>
<dbReference type="InterPro" id="IPR002828">
    <property type="entry name" value="SurE-like_Pase/nucleotidase"/>
</dbReference>
<dbReference type="PANTHER" id="PTHR30457">
    <property type="entry name" value="5'-NUCLEOTIDASE SURE"/>
    <property type="match status" value="1"/>
</dbReference>
<comment type="subcellular location">
    <subcellularLocation>
        <location evidence="5">Cytoplasm</location>
    </subcellularLocation>
</comment>
<evidence type="ECO:0000256" key="5">
    <source>
        <dbReference type="HAMAP-Rule" id="MF_00060"/>
    </source>
</evidence>
<evidence type="ECO:0000259" key="6">
    <source>
        <dbReference type="Pfam" id="PF01975"/>
    </source>
</evidence>
<evidence type="ECO:0000256" key="3">
    <source>
        <dbReference type="ARBA" id="ARBA00022723"/>
    </source>
</evidence>
<accession>A0A150QW42</accession>
<comment type="caution">
    <text evidence="7">The sequence shown here is derived from an EMBL/GenBank/DDBJ whole genome shotgun (WGS) entry which is preliminary data.</text>
</comment>
<evidence type="ECO:0000313" key="7">
    <source>
        <dbReference type="EMBL" id="KYF72191.1"/>
    </source>
</evidence>
<feature type="binding site" evidence="5">
    <location>
        <position position="41"/>
    </location>
    <ligand>
        <name>a divalent metal cation</name>
        <dbReference type="ChEBI" id="CHEBI:60240"/>
    </ligand>
</feature>
<evidence type="ECO:0000313" key="8">
    <source>
        <dbReference type="Proteomes" id="UP000075260"/>
    </source>
</evidence>